<dbReference type="EMBL" id="HBEJ01006884">
    <property type="protein sequence ID" value="CAD8366756.1"/>
    <property type="molecule type" value="Transcribed_RNA"/>
</dbReference>
<dbReference type="GO" id="GO:0005686">
    <property type="term" value="C:U2 snRNP"/>
    <property type="evidence" value="ECO:0007669"/>
    <property type="project" value="TreeGrafter"/>
</dbReference>
<evidence type="ECO:0000256" key="1">
    <source>
        <dbReference type="ARBA" id="ARBA00009568"/>
    </source>
</evidence>
<dbReference type="Pfam" id="PF07189">
    <property type="entry name" value="SF3b10"/>
    <property type="match status" value="1"/>
</dbReference>
<comment type="similarity">
    <text evidence="1 2">Belongs to the SF3B5 family.</text>
</comment>
<feature type="region of interest" description="Disordered" evidence="3">
    <location>
        <begin position="72"/>
        <end position="92"/>
    </location>
</feature>
<dbReference type="AlphaFoldDB" id="A0A7S0AMA1"/>
<reference evidence="4" key="1">
    <citation type="submission" date="2021-01" db="EMBL/GenBank/DDBJ databases">
        <authorList>
            <person name="Corre E."/>
            <person name="Pelletier E."/>
            <person name="Niang G."/>
            <person name="Scheremetjew M."/>
            <person name="Finn R."/>
            <person name="Kale V."/>
            <person name="Holt S."/>
            <person name="Cochrane G."/>
            <person name="Meng A."/>
            <person name="Brown T."/>
            <person name="Cohen L."/>
        </authorList>
    </citation>
    <scope>NUCLEOTIDE SEQUENCE</scope>
    <source>
        <strain evidence="4">CCMP3303</strain>
    </source>
</reference>
<gene>
    <name evidence="4" type="ORF">MPOL1434_LOCUS4076</name>
</gene>
<evidence type="ECO:0000313" key="4">
    <source>
        <dbReference type="EMBL" id="CAD8366756.1"/>
    </source>
</evidence>
<proteinExistence type="inferred from homology"/>
<dbReference type="PIRSF" id="PIRSF037010">
    <property type="entry name" value="Splicing_factor_3B_subunit_5"/>
    <property type="match status" value="1"/>
</dbReference>
<dbReference type="PANTHER" id="PTHR20978">
    <property type="entry name" value="SPLICING FACTOR 3B SUBUNIT 5"/>
    <property type="match status" value="1"/>
</dbReference>
<protein>
    <recommendedName>
        <fullName evidence="2">Splicing factor subunit</fullName>
    </recommendedName>
</protein>
<evidence type="ECO:0000256" key="2">
    <source>
        <dbReference type="PIRNR" id="PIRNR037010"/>
    </source>
</evidence>
<dbReference type="GO" id="GO:0071011">
    <property type="term" value="C:precatalytic spliceosome"/>
    <property type="evidence" value="ECO:0007669"/>
    <property type="project" value="TreeGrafter"/>
</dbReference>
<dbReference type="InterPro" id="IPR009846">
    <property type="entry name" value="SF3b5/RDS3-10"/>
</dbReference>
<evidence type="ECO:0000256" key="3">
    <source>
        <dbReference type="SAM" id="MobiDB-lite"/>
    </source>
</evidence>
<dbReference type="GO" id="GO:0000398">
    <property type="term" value="P:mRNA splicing, via spliceosome"/>
    <property type="evidence" value="ECO:0007669"/>
    <property type="project" value="UniProtKB-UniRule"/>
</dbReference>
<organism evidence="4">
    <name type="scientific">Minutocellus polymorphus</name>
    <dbReference type="NCBI Taxonomy" id="265543"/>
    <lineage>
        <taxon>Eukaryota</taxon>
        <taxon>Sar</taxon>
        <taxon>Stramenopiles</taxon>
        <taxon>Ochrophyta</taxon>
        <taxon>Bacillariophyta</taxon>
        <taxon>Mediophyceae</taxon>
        <taxon>Cymatosirophycidae</taxon>
        <taxon>Cymatosirales</taxon>
        <taxon>Cymatosiraceae</taxon>
        <taxon>Minutocellus</taxon>
    </lineage>
</organism>
<name>A0A7S0AMA1_9STRA</name>
<dbReference type="PANTHER" id="PTHR20978:SF0">
    <property type="entry name" value="SPLICING FACTOR 3B SUBUNIT 5"/>
    <property type="match status" value="1"/>
</dbReference>
<sequence>MSTSGGAAISSEQLKARYIGTGHADMTKYEWATNQHRDTMASHVGHYDQLSYYAVAQNESVGRVRARMLEKMLEPCGPPPTRKKQQEQSPSS</sequence>
<accession>A0A7S0AMA1</accession>
<dbReference type="InterPro" id="IPR017089">
    <property type="entry name" value="Splicing_factor_3B_subunit_5"/>
</dbReference>